<dbReference type="EMBL" id="JAUEPS010000089">
    <property type="protein sequence ID" value="KAK0439248.1"/>
    <property type="molecule type" value="Genomic_DNA"/>
</dbReference>
<organism evidence="2 3">
    <name type="scientific">Armillaria tabescens</name>
    <name type="common">Ringless honey mushroom</name>
    <name type="synonym">Agaricus tabescens</name>
    <dbReference type="NCBI Taxonomy" id="1929756"/>
    <lineage>
        <taxon>Eukaryota</taxon>
        <taxon>Fungi</taxon>
        <taxon>Dikarya</taxon>
        <taxon>Basidiomycota</taxon>
        <taxon>Agaricomycotina</taxon>
        <taxon>Agaricomycetes</taxon>
        <taxon>Agaricomycetidae</taxon>
        <taxon>Agaricales</taxon>
        <taxon>Marasmiineae</taxon>
        <taxon>Physalacriaceae</taxon>
        <taxon>Desarmillaria</taxon>
    </lineage>
</organism>
<dbReference type="RefSeq" id="XP_060323179.1">
    <property type="nucleotide sequence ID" value="XM_060480434.1"/>
</dbReference>
<proteinExistence type="predicted"/>
<accession>A0AA39MMD6</accession>
<evidence type="ECO:0000256" key="1">
    <source>
        <dbReference type="SAM" id="MobiDB-lite"/>
    </source>
</evidence>
<gene>
    <name evidence="2" type="ORF">EV420DRAFT_1753022</name>
</gene>
<dbReference type="Proteomes" id="UP001175211">
    <property type="component" value="Unassembled WGS sequence"/>
</dbReference>
<evidence type="ECO:0000313" key="2">
    <source>
        <dbReference type="EMBL" id="KAK0439248.1"/>
    </source>
</evidence>
<name>A0AA39MMD6_ARMTA</name>
<dbReference type="AlphaFoldDB" id="A0AA39MMD6"/>
<reference evidence="2" key="1">
    <citation type="submission" date="2023-06" db="EMBL/GenBank/DDBJ databases">
        <authorList>
            <consortium name="Lawrence Berkeley National Laboratory"/>
            <person name="Ahrendt S."/>
            <person name="Sahu N."/>
            <person name="Indic B."/>
            <person name="Wong-Bajracharya J."/>
            <person name="Merenyi Z."/>
            <person name="Ke H.-M."/>
            <person name="Monk M."/>
            <person name="Kocsube S."/>
            <person name="Drula E."/>
            <person name="Lipzen A."/>
            <person name="Balint B."/>
            <person name="Henrissat B."/>
            <person name="Andreopoulos B."/>
            <person name="Martin F.M."/>
            <person name="Harder C.B."/>
            <person name="Rigling D."/>
            <person name="Ford K.L."/>
            <person name="Foster G.D."/>
            <person name="Pangilinan J."/>
            <person name="Papanicolaou A."/>
            <person name="Barry K."/>
            <person name="LaButti K."/>
            <person name="Viragh M."/>
            <person name="Koriabine M."/>
            <person name="Yan M."/>
            <person name="Riley R."/>
            <person name="Champramary S."/>
            <person name="Plett K.L."/>
            <person name="Tsai I.J."/>
            <person name="Slot J."/>
            <person name="Sipos G."/>
            <person name="Plett J."/>
            <person name="Nagy L.G."/>
            <person name="Grigoriev I.V."/>
        </authorList>
    </citation>
    <scope>NUCLEOTIDE SEQUENCE</scope>
    <source>
        <strain evidence="2">CCBAS 213</strain>
    </source>
</reference>
<dbReference type="GeneID" id="85363982"/>
<keyword evidence="3" id="KW-1185">Reference proteome</keyword>
<protein>
    <submittedName>
        <fullName evidence="2">Uncharacterized protein</fullName>
    </submittedName>
</protein>
<comment type="caution">
    <text evidence="2">The sequence shown here is derived from an EMBL/GenBank/DDBJ whole genome shotgun (WGS) entry which is preliminary data.</text>
</comment>
<sequence length="193" mass="21717">MPHRVQRADEKALSLPRIQKSMTTQQPTSNLPFKISIGRRLLPEPFVTVPQLNEYLELLRCFAELKDEVENMAEAEQTNRGRRRDNECDNQGSPQFNFLPMLSVLEVTISKRLDEELGFVDDTSVAMTKVRRDALSERTQLSKVVVKAITPGAKFKRLSDEGIRVLKDCKAGGLEIEIKAIAASGEGDNINYV</sequence>
<evidence type="ECO:0000313" key="3">
    <source>
        <dbReference type="Proteomes" id="UP001175211"/>
    </source>
</evidence>
<feature type="region of interest" description="Disordered" evidence="1">
    <location>
        <begin position="74"/>
        <end position="94"/>
    </location>
</feature>